<evidence type="ECO:0000313" key="2">
    <source>
        <dbReference type="EMBL" id="VFK52101.1"/>
    </source>
</evidence>
<evidence type="ECO:0000256" key="1">
    <source>
        <dbReference type="SAM" id="MobiDB-lite"/>
    </source>
</evidence>
<dbReference type="EMBL" id="CAADFY010000156">
    <property type="protein sequence ID" value="VFK58837.1"/>
    <property type="molecule type" value="Genomic_DNA"/>
</dbReference>
<feature type="region of interest" description="Disordered" evidence="1">
    <location>
        <begin position="1"/>
        <end position="22"/>
    </location>
</feature>
<evidence type="ECO:0000313" key="4">
    <source>
        <dbReference type="EMBL" id="VFK67531.1"/>
    </source>
</evidence>
<feature type="compositionally biased region" description="Polar residues" evidence="1">
    <location>
        <begin position="9"/>
        <end position="22"/>
    </location>
</feature>
<dbReference type="EMBL" id="CAADFV010000153">
    <property type="protein sequence ID" value="VFK67531.1"/>
    <property type="molecule type" value="Genomic_DNA"/>
</dbReference>
<sequence length="68" mass="7328">MRGLAPNIKQANESSVNTDSSYSRIGKTKILTELMLWGKADPLSVSARGADMFTQGLTSEATPQTNKI</sequence>
<reference evidence="3" key="1">
    <citation type="submission" date="2019-02" db="EMBL/GenBank/DDBJ databases">
        <authorList>
            <person name="Gruber-Vodicka R. H."/>
            <person name="Seah K. B. B."/>
        </authorList>
    </citation>
    <scope>NUCLEOTIDE SEQUENCE</scope>
    <source>
        <strain evidence="2">BECK_BY1</strain>
        <strain evidence="4">BECK_BY2</strain>
        <strain evidence="3">BECK_BY3</strain>
    </source>
</reference>
<evidence type="ECO:0000313" key="3">
    <source>
        <dbReference type="EMBL" id="VFK58837.1"/>
    </source>
</evidence>
<dbReference type="AlphaFoldDB" id="A0A450ZYK6"/>
<accession>A0A450ZYK6</accession>
<protein>
    <submittedName>
        <fullName evidence="3">Uncharacterized protein</fullName>
    </submittedName>
</protein>
<proteinExistence type="predicted"/>
<dbReference type="EMBL" id="CAADFX010000014">
    <property type="protein sequence ID" value="VFK52101.1"/>
    <property type="molecule type" value="Genomic_DNA"/>
</dbReference>
<gene>
    <name evidence="2" type="ORF">BECKTUN1418D_GA0071000_101419</name>
    <name evidence="4" type="ORF">BECKTUN1418E_GA0071001_11531</name>
    <name evidence="3" type="ORF">BECKTUN1418F_GA0071002_11561</name>
</gene>
<organism evidence="3">
    <name type="scientific">Candidatus Kentrum sp. TUN</name>
    <dbReference type="NCBI Taxonomy" id="2126343"/>
    <lineage>
        <taxon>Bacteria</taxon>
        <taxon>Pseudomonadati</taxon>
        <taxon>Pseudomonadota</taxon>
        <taxon>Gammaproteobacteria</taxon>
        <taxon>Candidatus Kentrum</taxon>
    </lineage>
</organism>
<name>A0A450ZYK6_9GAMM</name>